<dbReference type="InterPro" id="IPR029058">
    <property type="entry name" value="AB_hydrolase_fold"/>
</dbReference>
<name>A0A931DWK2_9CORY</name>
<dbReference type="PANTHER" id="PTHR34853">
    <property type="match status" value="1"/>
</dbReference>
<reference evidence="2" key="1">
    <citation type="submission" date="2020-11" db="EMBL/GenBank/DDBJ databases">
        <title>Sequencing the genomes of 1000 actinobacteria strains.</title>
        <authorList>
            <person name="Klenk H.-P."/>
        </authorList>
    </citation>
    <scope>NUCLEOTIDE SEQUENCE</scope>
    <source>
        <strain evidence="2">DSM 45632</strain>
    </source>
</reference>
<evidence type="ECO:0000256" key="1">
    <source>
        <dbReference type="SAM" id="SignalP"/>
    </source>
</evidence>
<evidence type="ECO:0008006" key="4">
    <source>
        <dbReference type="Google" id="ProtNLM"/>
    </source>
</evidence>
<comment type="caution">
    <text evidence="2">The sequence shown here is derived from an EMBL/GenBank/DDBJ whole genome shotgun (WGS) entry which is preliminary data.</text>
</comment>
<dbReference type="InterPro" id="IPR005152">
    <property type="entry name" value="Lipase_secreted"/>
</dbReference>
<keyword evidence="3" id="KW-1185">Reference proteome</keyword>
<dbReference type="GO" id="GO:0016042">
    <property type="term" value="P:lipid catabolic process"/>
    <property type="evidence" value="ECO:0007669"/>
    <property type="project" value="InterPro"/>
</dbReference>
<accession>A0A931DWK2</accession>
<gene>
    <name evidence="2" type="ORF">IW254_000546</name>
</gene>
<dbReference type="PANTHER" id="PTHR34853:SF1">
    <property type="entry name" value="LIPASE 5"/>
    <property type="match status" value="1"/>
</dbReference>
<evidence type="ECO:0000313" key="3">
    <source>
        <dbReference type="Proteomes" id="UP000658613"/>
    </source>
</evidence>
<keyword evidence="1" id="KW-0732">Signal</keyword>
<dbReference type="SUPFAM" id="SSF53474">
    <property type="entry name" value="alpha/beta-Hydrolases"/>
    <property type="match status" value="1"/>
</dbReference>
<dbReference type="GO" id="GO:0004806">
    <property type="term" value="F:triacylglycerol lipase activity"/>
    <property type="evidence" value="ECO:0007669"/>
    <property type="project" value="InterPro"/>
</dbReference>
<dbReference type="EMBL" id="JADOUE010000001">
    <property type="protein sequence ID" value="MBG6121577.1"/>
    <property type="molecule type" value="Genomic_DNA"/>
</dbReference>
<proteinExistence type="predicted"/>
<dbReference type="Gene3D" id="3.40.50.1820">
    <property type="entry name" value="alpha/beta hydrolase"/>
    <property type="match status" value="1"/>
</dbReference>
<sequence>MAGSQKNSQRTWAVFGACAALGAVAATPSAQKLFRSAISRSLVARTYVPYAGDVLSGILMPRTLHDPGFGRTKYAAGETGGALIRATSARALGLNSAVNSGTMQQIEYTTTGLTGQVLTCTGSVYRSRNPWKGKGERPTIAFAPGTQGTPVHCNPSVAATVGLQLRVKPFDFISAYEQPAINYFVAAGCDVVVTDYPREPETNTQLYCNHVVSARALMDGVRAAAHLGVGTSNLGLWGFSQGGGTVAAWLEDMNSTDEGRNYAPDLTPLAAVCGAPPSDLMETLKFGDGHMATFALPYALAGIMASDPELAAEIEPFMNEKGRRFVAEGSARCVVGSFPYSAYRTTSTMTTNGKPLPELLDQLPKTVEYLEKSRIGRGSVSIPTLLWASVNDDVVPHSTAVALAKDWGITLDSRKHMKLFGNNVANHLLPYFRHLPHDANWLLAHLGAQHREG</sequence>
<feature type="chain" id="PRO_5038403610" description="Secretory lipase" evidence="1">
    <location>
        <begin position="26"/>
        <end position="453"/>
    </location>
</feature>
<feature type="signal peptide" evidence="1">
    <location>
        <begin position="1"/>
        <end position="25"/>
    </location>
</feature>
<organism evidence="2 3">
    <name type="scientific">Corynebacterium aquatimens</name>
    <dbReference type="NCBI Taxonomy" id="1190508"/>
    <lineage>
        <taxon>Bacteria</taxon>
        <taxon>Bacillati</taxon>
        <taxon>Actinomycetota</taxon>
        <taxon>Actinomycetes</taxon>
        <taxon>Mycobacteriales</taxon>
        <taxon>Corynebacteriaceae</taxon>
        <taxon>Corynebacterium</taxon>
    </lineage>
</organism>
<protein>
    <recommendedName>
        <fullName evidence="4">Secretory lipase</fullName>
    </recommendedName>
</protein>
<dbReference type="AlphaFoldDB" id="A0A931DWK2"/>
<evidence type="ECO:0000313" key="2">
    <source>
        <dbReference type="EMBL" id="MBG6121577.1"/>
    </source>
</evidence>
<dbReference type="Pfam" id="PF03583">
    <property type="entry name" value="LIP"/>
    <property type="match status" value="1"/>
</dbReference>
<dbReference type="Gene3D" id="1.10.260.130">
    <property type="match status" value="1"/>
</dbReference>
<dbReference type="RefSeq" id="WP_196824104.1">
    <property type="nucleotide sequence ID" value="NZ_CP046980.1"/>
</dbReference>
<dbReference type="Proteomes" id="UP000658613">
    <property type="component" value="Unassembled WGS sequence"/>
</dbReference>